<dbReference type="AlphaFoldDB" id="A0ABC9UCU3"/>
<protein>
    <submittedName>
        <fullName evidence="1">Uncharacterized protein</fullName>
    </submittedName>
</protein>
<name>A0ABC9UCU3_ENTAS</name>
<evidence type="ECO:0000313" key="1">
    <source>
        <dbReference type="EMBL" id="ESM33117.1"/>
    </source>
</evidence>
<dbReference type="RefSeq" id="WP_023292988.1">
    <property type="nucleotide sequence ID" value="NZ_CAIZTE010000008.1"/>
</dbReference>
<gene>
    <name evidence="1" type="ORF">L402_02762</name>
</gene>
<accession>A0ABC9UCU3</accession>
<sequence>MGKIIVVLLVLIALYFKISGGDVKHEAQHEEPSTQLTNQELQDAKDFAQALIQRDYTCDKVTRFSNANFSGRIDVWCDDQYQYEITKPGGRWQVVAK</sequence>
<reference evidence="2" key="1">
    <citation type="submission" date="2013-09" db="EMBL/GenBank/DDBJ databases">
        <title>The Genome Sequence of Enterobacter cloacae BWH 31.</title>
        <authorList>
            <consortium name="The Broad Institute Genomics Platform"/>
            <consortium name="The Broad Institute Genome Sequencing Center for Infectious Disease"/>
            <person name="Murphy C."/>
            <person name="Cosimi L."/>
            <person name="Cerqueira G."/>
            <person name="Feldgarden M."/>
            <person name="Hung D."/>
            <person name="Onderdonk A.B."/>
            <person name="Ferraro M.J."/>
            <person name="Hooper D."/>
            <person name="Dekker J."/>
            <person name="O'Brien T."/>
            <person name="Huang S."/>
            <person name="Quan V."/>
            <person name="Ernst C."/>
            <person name="Delaney M."/>
            <person name="DuBois A."/>
            <person name="Young S.K."/>
            <person name="Zeng Q."/>
            <person name="Gargeya S."/>
            <person name="Fitzgerald M."/>
            <person name="Abouelleil A."/>
            <person name="Alvarado L."/>
            <person name="Berlin A.M."/>
            <person name="Chapman S.B."/>
            <person name="Gainer-Dewar J."/>
            <person name="Goldberg J."/>
            <person name="Gnerre S."/>
            <person name="Griggs A."/>
            <person name="Gujja S."/>
            <person name="Hansen M."/>
            <person name="Howarth C."/>
            <person name="Imamovic A."/>
            <person name="Ireland A."/>
            <person name="Larimer J."/>
            <person name="McCowan C."/>
            <person name="Murphy C."/>
            <person name="Pearson M."/>
            <person name="Poon T.W."/>
            <person name="Priest M."/>
            <person name="Roberts A."/>
            <person name="Saif S."/>
            <person name="Shea T."/>
            <person name="Sykes S."/>
            <person name="Wortman J."/>
            <person name="Nusbaum C."/>
            <person name="Birren B."/>
        </authorList>
    </citation>
    <scope>NUCLEOTIDE SEQUENCE [LARGE SCALE GENOMIC DNA]</scope>
    <source>
        <strain evidence="2">BWH 31</strain>
    </source>
</reference>
<evidence type="ECO:0000313" key="2">
    <source>
        <dbReference type="Proteomes" id="UP000017391"/>
    </source>
</evidence>
<organism evidence="1 2">
    <name type="scientific">Enterobacter asburiae</name>
    <dbReference type="NCBI Taxonomy" id="61645"/>
    <lineage>
        <taxon>Bacteria</taxon>
        <taxon>Pseudomonadati</taxon>
        <taxon>Pseudomonadota</taxon>
        <taxon>Gammaproteobacteria</taxon>
        <taxon>Enterobacterales</taxon>
        <taxon>Enterobacteriaceae</taxon>
        <taxon>Enterobacter</taxon>
        <taxon>Enterobacter cloacae complex</taxon>
    </lineage>
</organism>
<dbReference type="EMBL" id="AYIP01000009">
    <property type="protein sequence ID" value="ESM33117.1"/>
    <property type="molecule type" value="Genomic_DNA"/>
</dbReference>
<dbReference type="Proteomes" id="UP000017391">
    <property type="component" value="Unassembled WGS sequence"/>
</dbReference>
<comment type="caution">
    <text evidence="1">The sequence shown here is derived from an EMBL/GenBank/DDBJ whole genome shotgun (WGS) entry which is preliminary data.</text>
</comment>
<proteinExistence type="predicted"/>